<reference evidence="1 3" key="1">
    <citation type="submission" date="2013-02" db="EMBL/GenBank/DDBJ databases">
        <title>The Genome Sequence of Enterococcus gilvus ATCC BAA-350.</title>
        <authorList>
            <consortium name="The Broad Institute Genome Sequencing Platform"/>
            <consortium name="The Broad Institute Genome Sequencing Center for Infectious Disease"/>
            <person name="Earl A.M."/>
            <person name="Gilmore M.S."/>
            <person name="Lebreton F."/>
            <person name="Walker B."/>
            <person name="Young S.K."/>
            <person name="Zeng Q."/>
            <person name="Gargeya S."/>
            <person name="Fitzgerald M."/>
            <person name="Haas B."/>
            <person name="Abouelleil A."/>
            <person name="Alvarado L."/>
            <person name="Arachchi H.M."/>
            <person name="Berlin A.M."/>
            <person name="Chapman S.B."/>
            <person name="Dewar J."/>
            <person name="Goldberg J."/>
            <person name="Griggs A."/>
            <person name="Gujja S."/>
            <person name="Hansen M."/>
            <person name="Howarth C."/>
            <person name="Imamovic A."/>
            <person name="Larimer J."/>
            <person name="McCowan C."/>
            <person name="Murphy C."/>
            <person name="Neiman D."/>
            <person name="Pearson M."/>
            <person name="Priest M."/>
            <person name="Roberts A."/>
            <person name="Saif S."/>
            <person name="Shea T."/>
            <person name="Sisk P."/>
            <person name="Sykes S."/>
            <person name="Wortman J."/>
            <person name="Nusbaum C."/>
            <person name="Birren B."/>
        </authorList>
    </citation>
    <scope>NUCLEOTIDE SEQUENCE [LARGE SCALE GENOMIC DNA]</scope>
    <source>
        <strain evidence="1 3">ATCC BAA-350</strain>
    </source>
</reference>
<dbReference type="HOGENOM" id="CLU_130392_2_0_9"/>
<gene>
    <name evidence="2" type="ORF">I592_01272</name>
    <name evidence="1" type="ORF">UKC_02694</name>
</gene>
<dbReference type="Gene3D" id="2.40.50.390">
    <property type="entry name" value="Conjugative transposon protein, DUF961"/>
    <property type="match status" value="1"/>
</dbReference>
<keyword evidence="4" id="KW-1185">Reference proteome</keyword>
<dbReference type="InterPro" id="IPR038620">
    <property type="entry name" value="YdcP-like_sf"/>
</dbReference>
<evidence type="ECO:0000313" key="3">
    <source>
        <dbReference type="Proteomes" id="UP000013750"/>
    </source>
</evidence>
<dbReference type="InterPro" id="IPR010365">
    <property type="entry name" value="DUF961"/>
</dbReference>
<dbReference type="PATRIC" id="fig|1158614.3.peg.2689"/>
<sequence length="104" mass="11478">MDLKQIVPNMEKTFGSLEFAGEASVETRREDGKMKVLSRTYHLYSSVQKADQVMVTIPAIAGEIELDYETKVKLVEPKLSAEGYAIGESGFTNYVLTADSIVKA</sequence>
<dbReference type="Pfam" id="PF06125">
    <property type="entry name" value="DUF961"/>
    <property type="match status" value="1"/>
</dbReference>
<dbReference type="eggNOG" id="ENOG502ZZ52">
    <property type="taxonomic scope" value="Bacteria"/>
</dbReference>
<dbReference type="AlphaFoldDB" id="R2VCZ2"/>
<organism evidence="1 3">
    <name type="scientific">Enterococcus gilvus ATCC BAA-350</name>
    <dbReference type="NCBI Taxonomy" id="1158614"/>
    <lineage>
        <taxon>Bacteria</taxon>
        <taxon>Bacillati</taxon>
        <taxon>Bacillota</taxon>
        <taxon>Bacilli</taxon>
        <taxon>Lactobacillales</taxon>
        <taxon>Enterococcaceae</taxon>
        <taxon>Enterococcus</taxon>
    </lineage>
</organism>
<proteinExistence type="predicted"/>
<reference evidence="2 4" key="2">
    <citation type="submission" date="2013-03" db="EMBL/GenBank/DDBJ databases">
        <title>The Genome Sequence of Enterococcus gilvus ATCC BAA-350 (PacBio/Illumina hybrid assembly).</title>
        <authorList>
            <consortium name="The Broad Institute Genomics Platform"/>
            <consortium name="The Broad Institute Genome Sequencing Center for Infectious Disease"/>
            <person name="Earl A."/>
            <person name="Russ C."/>
            <person name="Gilmore M."/>
            <person name="Surin D."/>
            <person name="Walker B."/>
            <person name="Young S."/>
            <person name="Zeng Q."/>
            <person name="Gargeya S."/>
            <person name="Fitzgerald M."/>
            <person name="Haas B."/>
            <person name="Abouelleil A."/>
            <person name="Allen A.W."/>
            <person name="Alvarado L."/>
            <person name="Arachchi H.M."/>
            <person name="Berlin A.M."/>
            <person name="Chapman S.B."/>
            <person name="Gainer-Dewar J."/>
            <person name="Goldberg J."/>
            <person name="Griggs A."/>
            <person name="Gujja S."/>
            <person name="Hansen M."/>
            <person name="Howarth C."/>
            <person name="Imamovic A."/>
            <person name="Ireland A."/>
            <person name="Larimer J."/>
            <person name="McCowan C."/>
            <person name="Murphy C."/>
            <person name="Pearson M."/>
            <person name="Poon T.W."/>
            <person name="Priest M."/>
            <person name="Roberts A."/>
            <person name="Saif S."/>
            <person name="Shea T."/>
            <person name="Sisk P."/>
            <person name="Sykes S."/>
            <person name="Wortman J."/>
            <person name="Nusbaum C."/>
            <person name="Birren B."/>
        </authorList>
    </citation>
    <scope>NUCLEOTIDE SEQUENCE [LARGE SCALE GENOMIC DNA]</scope>
    <source>
        <strain evidence="2 4">ATCC BAA-350</strain>
    </source>
</reference>
<comment type="caution">
    <text evidence="1">The sequence shown here is derived from an EMBL/GenBank/DDBJ whole genome shotgun (WGS) entry which is preliminary data.</text>
</comment>
<evidence type="ECO:0008006" key="5">
    <source>
        <dbReference type="Google" id="ProtNLM"/>
    </source>
</evidence>
<dbReference type="OrthoDB" id="2292944at2"/>
<dbReference type="RefSeq" id="WP_010781067.1">
    <property type="nucleotide sequence ID" value="NZ_ASWH01000001.1"/>
</dbReference>
<dbReference type="Proteomes" id="UP000014160">
    <property type="component" value="Unassembled WGS sequence"/>
</dbReference>
<dbReference type="EMBL" id="AJDQ01000008">
    <property type="protein sequence ID" value="EOI55486.1"/>
    <property type="molecule type" value="Genomic_DNA"/>
</dbReference>
<protein>
    <recommendedName>
        <fullName evidence="5">Conjugative transposon protein</fullName>
    </recommendedName>
</protein>
<dbReference type="Proteomes" id="UP000013750">
    <property type="component" value="Unassembled WGS sequence"/>
</dbReference>
<name>R2VCZ2_9ENTE</name>
<evidence type="ECO:0000313" key="2">
    <source>
        <dbReference type="EMBL" id="EOW81971.1"/>
    </source>
</evidence>
<dbReference type="EMBL" id="ASWH01000001">
    <property type="protein sequence ID" value="EOW81971.1"/>
    <property type="molecule type" value="Genomic_DNA"/>
</dbReference>
<evidence type="ECO:0000313" key="4">
    <source>
        <dbReference type="Proteomes" id="UP000014160"/>
    </source>
</evidence>
<evidence type="ECO:0000313" key="1">
    <source>
        <dbReference type="EMBL" id="EOI55486.1"/>
    </source>
</evidence>
<accession>R2VCZ2</accession>